<accession>A0A917HAS5</accession>
<dbReference type="InterPro" id="IPR036388">
    <property type="entry name" value="WH-like_DNA-bd_sf"/>
</dbReference>
<dbReference type="InterPro" id="IPR005119">
    <property type="entry name" value="LysR_subst-bd"/>
</dbReference>
<dbReference type="AlphaFoldDB" id="A0A917HAS5"/>
<dbReference type="InterPro" id="IPR036390">
    <property type="entry name" value="WH_DNA-bd_sf"/>
</dbReference>
<keyword evidence="2" id="KW-0805">Transcription regulation</keyword>
<dbReference type="Gene3D" id="3.40.190.290">
    <property type="match status" value="1"/>
</dbReference>
<comment type="similarity">
    <text evidence="1">Belongs to the LysR transcriptional regulatory family.</text>
</comment>
<evidence type="ECO:0000256" key="1">
    <source>
        <dbReference type="ARBA" id="ARBA00009437"/>
    </source>
</evidence>
<dbReference type="PROSITE" id="PS50931">
    <property type="entry name" value="HTH_LYSR"/>
    <property type="match status" value="1"/>
</dbReference>
<keyword evidence="3" id="KW-0238">DNA-binding</keyword>
<dbReference type="Pfam" id="PF00126">
    <property type="entry name" value="HTH_1"/>
    <property type="match status" value="1"/>
</dbReference>
<dbReference type="GO" id="GO:0005829">
    <property type="term" value="C:cytosol"/>
    <property type="evidence" value="ECO:0007669"/>
    <property type="project" value="TreeGrafter"/>
</dbReference>
<gene>
    <name evidence="6" type="ORF">GCM10010918_31400</name>
</gene>
<dbReference type="PANTHER" id="PTHR30419:SF8">
    <property type="entry name" value="NITROGEN ASSIMILATION TRANSCRIPTIONAL ACTIVATOR-RELATED"/>
    <property type="match status" value="1"/>
</dbReference>
<evidence type="ECO:0000256" key="3">
    <source>
        <dbReference type="ARBA" id="ARBA00023125"/>
    </source>
</evidence>
<evidence type="ECO:0000313" key="7">
    <source>
        <dbReference type="Proteomes" id="UP000600247"/>
    </source>
</evidence>
<protein>
    <submittedName>
        <fullName evidence="6">LysR family transcriptional regulator</fullName>
    </submittedName>
</protein>
<organism evidence="6 7">
    <name type="scientific">Paenibacillus radicis</name>
    <name type="common">ex Gao et al. 2016</name>
    <dbReference type="NCBI Taxonomy" id="1737354"/>
    <lineage>
        <taxon>Bacteria</taxon>
        <taxon>Bacillati</taxon>
        <taxon>Bacillota</taxon>
        <taxon>Bacilli</taxon>
        <taxon>Bacillales</taxon>
        <taxon>Paenibacillaceae</taxon>
        <taxon>Paenibacillus</taxon>
    </lineage>
</organism>
<evidence type="ECO:0000259" key="5">
    <source>
        <dbReference type="PROSITE" id="PS50931"/>
    </source>
</evidence>
<keyword evidence="4" id="KW-0804">Transcription</keyword>
<dbReference type="GO" id="GO:0003700">
    <property type="term" value="F:DNA-binding transcription factor activity"/>
    <property type="evidence" value="ECO:0007669"/>
    <property type="project" value="InterPro"/>
</dbReference>
<comment type="caution">
    <text evidence="6">The sequence shown here is derived from an EMBL/GenBank/DDBJ whole genome shotgun (WGS) entry which is preliminary data.</text>
</comment>
<feature type="domain" description="HTH lysR-type" evidence="5">
    <location>
        <begin position="1"/>
        <end position="58"/>
    </location>
</feature>
<keyword evidence="7" id="KW-1185">Reference proteome</keyword>
<dbReference type="CDD" id="cd05466">
    <property type="entry name" value="PBP2_LTTR_substrate"/>
    <property type="match status" value="1"/>
</dbReference>
<dbReference type="InterPro" id="IPR050950">
    <property type="entry name" value="HTH-type_LysR_regulators"/>
</dbReference>
<dbReference type="SUPFAM" id="SSF46785">
    <property type="entry name" value="Winged helix' DNA-binding domain"/>
    <property type="match status" value="1"/>
</dbReference>
<reference evidence="6 7" key="1">
    <citation type="journal article" date="2014" name="Int. J. Syst. Evol. Microbiol.">
        <title>Complete genome sequence of Corynebacterium casei LMG S-19264T (=DSM 44701T), isolated from a smear-ripened cheese.</title>
        <authorList>
            <consortium name="US DOE Joint Genome Institute (JGI-PGF)"/>
            <person name="Walter F."/>
            <person name="Albersmeier A."/>
            <person name="Kalinowski J."/>
            <person name="Ruckert C."/>
        </authorList>
    </citation>
    <scope>NUCLEOTIDE SEQUENCE [LARGE SCALE GENOMIC DNA]</scope>
    <source>
        <strain evidence="6 7">CGMCC 1.15286</strain>
    </source>
</reference>
<evidence type="ECO:0000313" key="6">
    <source>
        <dbReference type="EMBL" id="GGG73099.1"/>
    </source>
</evidence>
<evidence type="ECO:0000256" key="2">
    <source>
        <dbReference type="ARBA" id="ARBA00023015"/>
    </source>
</evidence>
<dbReference type="Pfam" id="PF03466">
    <property type="entry name" value="LysR_substrate"/>
    <property type="match status" value="1"/>
</dbReference>
<dbReference type="PANTHER" id="PTHR30419">
    <property type="entry name" value="HTH-TYPE TRANSCRIPTIONAL REGULATOR YBHD"/>
    <property type="match status" value="1"/>
</dbReference>
<dbReference type="Gene3D" id="1.10.10.10">
    <property type="entry name" value="Winged helix-like DNA-binding domain superfamily/Winged helix DNA-binding domain"/>
    <property type="match status" value="1"/>
</dbReference>
<proteinExistence type="inferred from homology"/>
<dbReference type="RefSeq" id="WP_188890130.1">
    <property type="nucleotide sequence ID" value="NZ_BMHY01000005.1"/>
</dbReference>
<dbReference type="GO" id="GO:0003677">
    <property type="term" value="F:DNA binding"/>
    <property type="evidence" value="ECO:0007669"/>
    <property type="project" value="UniProtKB-KW"/>
</dbReference>
<name>A0A917HAS5_9BACL</name>
<sequence>MNLEQFEYIAAIARTGSITIAAEQLHVSQAGISKSLSKLEQELGITIFKRSRLGTVPTDRGKIIIEKVFEILARMEEIREQSLVKSSLTEGEVRFSVGPNFMAVLTKAIIAFKRDHPNVKLEITSKSTEEVIQDLKEDRTDLGLIYLDNHKPEDVKDLQMKTLHVSRMVVCVGRRSSLVMNKSVTPQDLLAQPFVNIDGVFSNWYLGDFMDKYGQVNLLFTSNNIELLKRTIAEGAAVGLFIEYAMMHDPLVLNGDIVMIPLVSHEPSTISLGWARLAKKHFSIAQKEFLNYLIREYNSFK</sequence>
<dbReference type="FunFam" id="1.10.10.10:FF:000001">
    <property type="entry name" value="LysR family transcriptional regulator"/>
    <property type="match status" value="1"/>
</dbReference>
<evidence type="ECO:0000256" key="4">
    <source>
        <dbReference type="ARBA" id="ARBA00023163"/>
    </source>
</evidence>
<dbReference type="EMBL" id="BMHY01000005">
    <property type="protein sequence ID" value="GGG73099.1"/>
    <property type="molecule type" value="Genomic_DNA"/>
</dbReference>
<dbReference type="InterPro" id="IPR000847">
    <property type="entry name" value="LysR_HTH_N"/>
</dbReference>
<dbReference type="Proteomes" id="UP000600247">
    <property type="component" value="Unassembled WGS sequence"/>
</dbReference>
<dbReference type="PRINTS" id="PR00039">
    <property type="entry name" value="HTHLYSR"/>
</dbReference>
<dbReference type="SUPFAM" id="SSF53850">
    <property type="entry name" value="Periplasmic binding protein-like II"/>
    <property type="match status" value="1"/>
</dbReference>